<dbReference type="InterPro" id="IPR000772">
    <property type="entry name" value="Ricin_B_lectin"/>
</dbReference>
<dbReference type="CDD" id="cd23462">
    <property type="entry name" value="beta-trefoil_Ricin_Pgant9-like"/>
    <property type="match status" value="1"/>
</dbReference>
<evidence type="ECO:0000256" key="6">
    <source>
        <dbReference type="ARBA" id="ARBA00022679"/>
    </source>
</evidence>
<evidence type="ECO:0000256" key="11">
    <source>
        <dbReference type="ARBA" id="ARBA00022989"/>
    </source>
</evidence>
<dbReference type="GO" id="GO:0046872">
    <property type="term" value="F:metal ion binding"/>
    <property type="evidence" value="ECO:0007669"/>
    <property type="project" value="UniProtKB-KW"/>
</dbReference>
<dbReference type="UniPathway" id="UPA00378"/>
<dbReference type="InterPro" id="IPR001173">
    <property type="entry name" value="Glyco_trans_2-like"/>
</dbReference>
<evidence type="ECO:0000256" key="5">
    <source>
        <dbReference type="ARBA" id="ARBA00022676"/>
    </source>
</evidence>
<evidence type="ECO:0000256" key="2">
    <source>
        <dbReference type="ARBA" id="ARBA00004323"/>
    </source>
</evidence>
<organism evidence="18 19">
    <name type="scientific">Clytia hemisphaerica</name>
    <dbReference type="NCBI Taxonomy" id="252671"/>
    <lineage>
        <taxon>Eukaryota</taxon>
        <taxon>Metazoa</taxon>
        <taxon>Cnidaria</taxon>
        <taxon>Hydrozoa</taxon>
        <taxon>Hydroidolina</taxon>
        <taxon>Leptothecata</taxon>
        <taxon>Obeliida</taxon>
        <taxon>Clytiidae</taxon>
        <taxon>Clytia</taxon>
    </lineage>
</organism>
<dbReference type="SUPFAM" id="SSF53448">
    <property type="entry name" value="Nucleotide-diphospho-sugar transferases"/>
    <property type="match status" value="1"/>
</dbReference>
<dbReference type="PANTHER" id="PTHR11675">
    <property type="entry name" value="N-ACETYLGALACTOSAMINYLTRANSFERASE"/>
    <property type="match status" value="1"/>
</dbReference>
<dbReference type="EC" id="2.4.1.-" evidence="16"/>
<dbReference type="FunFam" id="3.90.550.10:FF:000021">
    <property type="entry name" value="Polypeptide N-acetylgalactosaminyltransferase"/>
    <property type="match status" value="1"/>
</dbReference>
<dbReference type="InterPro" id="IPR035992">
    <property type="entry name" value="Ricin_B-like_lectins"/>
</dbReference>
<protein>
    <recommendedName>
        <fullName evidence="16">Polypeptide N-acetylgalactosaminyltransferase</fullName>
        <ecNumber evidence="16">2.4.1.-</ecNumber>
    </recommendedName>
    <alternativeName>
        <fullName evidence="16">Protein-UDP acetylgalactosaminyltransferase</fullName>
    </alternativeName>
</protein>
<keyword evidence="7 16" id="KW-0812">Transmembrane</keyword>
<comment type="similarity">
    <text evidence="4 16">Belongs to the glycosyltransferase 2 family. GalNAc-T subfamily.</text>
</comment>
<evidence type="ECO:0000313" key="19">
    <source>
        <dbReference type="Proteomes" id="UP000594262"/>
    </source>
</evidence>
<dbReference type="PROSITE" id="PS50231">
    <property type="entry name" value="RICIN_B_LECTIN"/>
    <property type="match status" value="1"/>
</dbReference>
<keyword evidence="9 16" id="KW-0430">Lectin</keyword>
<dbReference type="Proteomes" id="UP000594262">
    <property type="component" value="Unplaced"/>
</dbReference>
<dbReference type="GeneID" id="136816581"/>
<evidence type="ECO:0000256" key="8">
    <source>
        <dbReference type="ARBA" id="ARBA00022723"/>
    </source>
</evidence>
<dbReference type="InterPro" id="IPR029044">
    <property type="entry name" value="Nucleotide-diphossugar_trans"/>
</dbReference>
<evidence type="ECO:0000256" key="1">
    <source>
        <dbReference type="ARBA" id="ARBA00001936"/>
    </source>
</evidence>
<keyword evidence="5 16" id="KW-0328">Glycosyltransferase</keyword>
<dbReference type="InterPro" id="IPR045885">
    <property type="entry name" value="GalNAc-T"/>
</dbReference>
<keyword evidence="19" id="KW-1185">Reference proteome</keyword>
<keyword evidence="11 16" id="KW-1133">Transmembrane helix</keyword>
<evidence type="ECO:0000256" key="14">
    <source>
        <dbReference type="ARBA" id="ARBA00023157"/>
    </source>
</evidence>
<keyword evidence="14 16" id="KW-1015">Disulfide bond</keyword>
<name>A0A7M5XCV9_9CNID</name>
<proteinExistence type="inferred from homology"/>
<dbReference type="Pfam" id="PF00535">
    <property type="entry name" value="Glycos_transf_2"/>
    <property type="match status" value="1"/>
</dbReference>
<dbReference type="SUPFAM" id="SSF50370">
    <property type="entry name" value="Ricin B-like lectins"/>
    <property type="match status" value="1"/>
</dbReference>
<dbReference type="OrthoDB" id="330637at2759"/>
<evidence type="ECO:0000313" key="18">
    <source>
        <dbReference type="EnsemblMetazoa" id="CLYHEMP021522.1"/>
    </source>
</evidence>
<dbReference type="EnsemblMetazoa" id="CLYHEMT021522.1">
    <property type="protein sequence ID" value="CLYHEMP021522.1"/>
    <property type="gene ID" value="CLYHEMG021522"/>
</dbReference>
<dbReference type="Gene3D" id="3.90.550.10">
    <property type="entry name" value="Spore Coat Polysaccharide Biosynthesis Protein SpsA, Chain A"/>
    <property type="match status" value="1"/>
</dbReference>
<keyword evidence="15 16" id="KW-0464">Manganese</keyword>
<dbReference type="GO" id="GO:0000139">
    <property type="term" value="C:Golgi membrane"/>
    <property type="evidence" value="ECO:0007669"/>
    <property type="project" value="UniProtKB-SubCell"/>
</dbReference>
<dbReference type="PANTHER" id="PTHR11675:SF101">
    <property type="entry name" value="POLYPEPTIDE N-ACETYLGALACTOSAMINYLTRANSFERASE 5"/>
    <property type="match status" value="1"/>
</dbReference>
<comment type="pathway">
    <text evidence="3 16">Protein modification; protein glycosylation.</text>
</comment>
<evidence type="ECO:0000256" key="12">
    <source>
        <dbReference type="ARBA" id="ARBA00023034"/>
    </source>
</evidence>
<feature type="transmembrane region" description="Helical" evidence="16">
    <location>
        <begin position="16"/>
        <end position="37"/>
    </location>
</feature>
<feature type="domain" description="Ricin B lectin" evidence="17">
    <location>
        <begin position="497"/>
        <end position="627"/>
    </location>
</feature>
<comment type="cofactor">
    <cofactor evidence="1 16">
        <name>Mn(2+)</name>
        <dbReference type="ChEBI" id="CHEBI:29035"/>
    </cofactor>
</comment>
<evidence type="ECO:0000256" key="3">
    <source>
        <dbReference type="ARBA" id="ARBA00004922"/>
    </source>
</evidence>
<dbReference type="GO" id="GO:0030246">
    <property type="term" value="F:carbohydrate binding"/>
    <property type="evidence" value="ECO:0007669"/>
    <property type="project" value="UniProtKB-KW"/>
</dbReference>
<keyword evidence="6 16" id="KW-0808">Transferase</keyword>
<dbReference type="CDD" id="cd02510">
    <property type="entry name" value="pp-GalNAc-T"/>
    <property type="match status" value="1"/>
</dbReference>
<dbReference type="SMART" id="SM00458">
    <property type="entry name" value="RICIN"/>
    <property type="match status" value="1"/>
</dbReference>
<dbReference type="AlphaFoldDB" id="A0A7M5XCV9"/>
<dbReference type="Pfam" id="PF00652">
    <property type="entry name" value="Ricin_B_lectin"/>
    <property type="match status" value="1"/>
</dbReference>
<comment type="subcellular location">
    <subcellularLocation>
        <location evidence="2 16">Golgi apparatus membrane</location>
        <topology evidence="2 16">Single-pass type II membrane protein</topology>
    </subcellularLocation>
</comment>
<keyword evidence="13 16" id="KW-0472">Membrane</keyword>
<evidence type="ECO:0000256" key="13">
    <source>
        <dbReference type="ARBA" id="ARBA00023136"/>
    </source>
</evidence>
<dbReference type="GO" id="GO:0004653">
    <property type="term" value="F:polypeptide N-acetylgalactosaminyltransferase activity"/>
    <property type="evidence" value="ECO:0007669"/>
    <property type="project" value="TreeGrafter"/>
</dbReference>
<evidence type="ECO:0000256" key="4">
    <source>
        <dbReference type="ARBA" id="ARBA00005680"/>
    </source>
</evidence>
<evidence type="ECO:0000256" key="15">
    <source>
        <dbReference type="ARBA" id="ARBA00023211"/>
    </source>
</evidence>
<dbReference type="Gene3D" id="2.80.10.50">
    <property type="match status" value="1"/>
</dbReference>
<dbReference type="RefSeq" id="XP_066929018.1">
    <property type="nucleotide sequence ID" value="XM_067072917.1"/>
</dbReference>
<sequence>MPKGHFDCGKVTSRKILYIIALTSVFWFSMNILLLIANNQAARDSLNSLTLTSDEHLDSHYMKHAKEVAPLVAAGKRVHRDLPWLNKEFFDNKIVPQQQTVHKPGHREVYDISKEVNKQPGKGEMGVAAYLDTDAEKKYAEAIFKNHSFNSVLSDKISLDRTIKDVRGAECARQHSSYPSNLPTASVVICFHNEAKSVLLRTVHSVINRTPPDLLKEIVIVDDKSEYANLKKPIDDHVKQLSNKVVVVRNAKRSGLIKSRLAGAEKATGDVIVFLDSHCETTPGWVEPLLARIAEDRSNVVVPIIEVLNADTLEYSAANNPDQRGGFGWDLMYKWKPIPLEEQKLRKSHIDVIRTPAMAGGLFAIHRQYFYDMGSYDEEMDIWGGENLEMSFRIWMCGGRVEIIPCSRVGHIFRKYTSPYKFPDGVEKTLAKNLNRLAEVWMDDYKELYYNKRPHSKGMPFGDVSGRRALRNKLGCKSFKWYLDNIYPDAPILDPYPPAKGEIRNPSSGVCLDTMGTVKGDEAVKRKVGMYPCHSQGGNQHFIFTKKGEIQFDEDYCFDVSSNSPGANIELWKCHGFGGNQKFIHNGPVGEIRHEPTGQCVDRGNSGATLVIMKPCNGAANQKWKFSHYNATRPAT</sequence>
<evidence type="ECO:0000256" key="7">
    <source>
        <dbReference type="ARBA" id="ARBA00022692"/>
    </source>
</evidence>
<reference evidence="18" key="1">
    <citation type="submission" date="2021-01" db="UniProtKB">
        <authorList>
            <consortium name="EnsemblMetazoa"/>
        </authorList>
    </citation>
    <scope>IDENTIFICATION</scope>
</reference>
<evidence type="ECO:0000259" key="17">
    <source>
        <dbReference type="SMART" id="SM00458"/>
    </source>
</evidence>
<keyword evidence="10" id="KW-0735">Signal-anchor</keyword>
<keyword evidence="8" id="KW-0479">Metal-binding</keyword>
<evidence type="ECO:0000256" key="10">
    <source>
        <dbReference type="ARBA" id="ARBA00022968"/>
    </source>
</evidence>
<accession>A0A7M5XCV9</accession>
<evidence type="ECO:0000256" key="16">
    <source>
        <dbReference type="RuleBase" id="RU361242"/>
    </source>
</evidence>
<evidence type="ECO:0000256" key="9">
    <source>
        <dbReference type="ARBA" id="ARBA00022734"/>
    </source>
</evidence>
<dbReference type="GO" id="GO:0006493">
    <property type="term" value="P:protein O-linked glycosylation"/>
    <property type="evidence" value="ECO:0007669"/>
    <property type="project" value="TreeGrafter"/>
</dbReference>
<keyword evidence="12 16" id="KW-0333">Golgi apparatus</keyword>